<name>A0ABS1RZ51_RHOSU</name>
<dbReference type="EMBL" id="JAESJJ010000090">
    <property type="protein sequence ID" value="MBL3611373.1"/>
    <property type="molecule type" value="Genomic_DNA"/>
</dbReference>
<comment type="caution">
    <text evidence="1">The sequence shown here is derived from an EMBL/GenBank/DDBJ whole genome shotgun (WGS) entry which is preliminary data.</text>
</comment>
<organism evidence="1 2">
    <name type="scientific">Rhodovulum sulfidophilum</name>
    <name type="common">Rhodobacter sulfidophilus</name>
    <dbReference type="NCBI Taxonomy" id="35806"/>
    <lineage>
        <taxon>Bacteria</taxon>
        <taxon>Pseudomonadati</taxon>
        <taxon>Pseudomonadota</taxon>
        <taxon>Alphaproteobacteria</taxon>
        <taxon>Rhodobacterales</taxon>
        <taxon>Paracoccaceae</taxon>
        <taxon>Rhodovulum</taxon>
    </lineage>
</organism>
<dbReference type="Proteomes" id="UP000604473">
    <property type="component" value="Unassembled WGS sequence"/>
</dbReference>
<proteinExistence type="predicted"/>
<evidence type="ECO:0008006" key="3">
    <source>
        <dbReference type="Google" id="ProtNLM"/>
    </source>
</evidence>
<accession>A0ABS1RZ51</accession>
<dbReference type="InterPro" id="IPR011990">
    <property type="entry name" value="TPR-like_helical_dom_sf"/>
</dbReference>
<evidence type="ECO:0000313" key="2">
    <source>
        <dbReference type="Proteomes" id="UP000604473"/>
    </source>
</evidence>
<reference evidence="1 2" key="1">
    <citation type="submission" date="2021-01" db="EMBL/GenBank/DDBJ databases">
        <title>Draft genomes of Rhodovulum sulfidophilum.</title>
        <authorList>
            <person name="Guzman M.S."/>
        </authorList>
    </citation>
    <scope>NUCLEOTIDE SEQUENCE [LARGE SCALE GENOMIC DNA]</scope>
    <source>
        <strain evidence="1 2">AB35</strain>
    </source>
</reference>
<keyword evidence="2" id="KW-1185">Reference proteome</keyword>
<dbReference type="RefSeq" id="WP_202250843.1">
    <property type="nucleotide sequence ID" value="NZ_JAESJJ010000090.1"/>
</dbReference>
<gene>
    <name evidence="1" type="ORF">JMM60_21930</name>
</gene>
<protein>
    <recommendedName>
        <fullName evidence="3">Tetratricopeptide repeat protein</fullName>
    </recommendedName>
</protein>
<dbReference type="Gene3D" id="1.25.40.10">
    <property type="entry name" value="Tetratricopeptide repeat domain"/>
    <property type="match status" value="1"/>
</dbReference>
<evidence type="ECO:0000313" key="1">
    <source>
        <dbReference type="EMBL" id="MBL3611373.1"/>
    </source>
</evidence>
<sequence>MIDRGASLLLGALLCFAIPADPVRAFGSDVEIICGIPPELFQELKEEFDAATQGLKERTQEQKELLALLREKLSLNERQVAAAFQAAGEIDVAPERYGEKLVEIAQRYAALKEELDARPGDNPEIAAKKQEAARALEDGDLDLADQLLDAVIALEDQALDQRALEAAATRAQKAEVALLRLRYREAAKSFTRAAQRVPAGHPEVKQDYLQRQAMALYKQGVEFGDNEALEEAIAFYRLALEERTRSRVPLNWAMTQNNLGNTLQSLEDRESGTRRLEEAQIAFSASAEGYALSYGDRYQAYFNEKISSLNILIAEKRAEAKK</sequence>
<dbReference type="SUPFAM" id="SSF48452">
    <property type="entry name" value="TPR-like"/>
    <property type="match status" value="1"/>
</dbReference>